<dbReference type="Proteomes" id="UP000219573">
    <property type="component" value="Unassembled WGS sequence"/>
</dbReference>
<dbReference type="AlphaFoldDB" id="A0A285GBC8"/>
<accession>A0A285GBC8</accession>
<gene>
    <name evidence="1" type="ORF">SAMN06265827_10650</name>
</gene>
<protein>
    <submittedName>
        <fullName evidence="1">Uncharacterized protein</fullName>
    </submittedName>
</protein>
<proteinExistence type="predicted"/>
<dbReference type="RefSeq" id="WP_172431843.1">
    <property type="nucleotide sequence ID" value="NZ_OBDZ01000006.1"/>
</dbReference>
<name>A0A285GBC8_9FIRM</name>
<evidence type="ECO:0000313" key="2">
    <source>
        <dbReference type="Proteomes" id="UP000219573"/>
    </source>
</evidence>
<keyword evidence="2" id="KW-1185">Reference proteome</keyword>
<evidence type="ECO:0000313" key="1">
    <source>
        <dbReference type="EMBL" id="SNY20882.1"/>
    </source>
</evidence>
<organism evidence="1 2">
    <name type="scientific">Orenia metallireducens</name>
    <dbReference type="NCBI Taxonomy" id="1413210"/>
    <lineage>
        <taxon>Bacteria</taxon>
        <taxon>Bacillati</taxon>
        <taxon>Bacillota</taxon>
        <taxon>Clostridia</taxon>
        <taxon>Halanaerobiales</taxon>
        <taxon>Halobacteroidaceae</taxon>
        <taxon>Orenia</taxon>
    </lineage>
</organism>
<reference evidence="2" key="1">
    <citation type="submission" date="2017-09" db="EMBL/GenBank/DDBJ databases">
        <authorList>
            <person name="Varghese N."/>
            <person name="Submissions S."/>
        </authorList>
    </citation>
    <scope>NUCLEOTIDE SEQUENCE [LARGE SCALE GENOMIC DNA]</scope>
    <source>
        <strain evidence="2">MSL47</strain>
    </source>
</reference>
<sequence>MLRKETIDNIEKLIQELTWERKKSKDTKEKFKLNARIEQLRLLKCLQNK</sequence>
<dbReference type="EMBL" id="OBDZ01000006">
    <property type="protein sequence ID" value="SNY20882.1"/>
    <property type="molecule type" value="Genomic_DNA"/>
</dbReference>